<name>A0A1I0F4G3_9RHOB</name>
<dbReference type="EMBL" id="FOHO01000006">
    <property type="protein sequence ID" value="SET52963.1"/>
    <property type="molecule type" value="Genomic_DNA"/>
</dbReference>
<feature type="chain" id="PRO_5011605940" description="TraB family protein" evidence="1">
    <location>
        <begin position="22"/>
        <end position="346"/>
    </location>
</feature>
<feature type="signal peptide" evidence="1">
    <location>
        <begin position="1"/>
        <end position="21"/>
    </location>
</feature>
<dbReference type="Pfam" id="PF01963">
    <property type="entry name" value="TraB_PrgY_gumN"/>
    <property type="match status" value="1"/>
</dbReference>
<dbReference type="PANTHER" id="PTHR40590:SF1">
    <property type="entry name" value="CYTOPLASMIC PROTEIN"/>
    <property type="match status" value="1"/>
</dbReference>
<evidence type="ECO:0000313" key="2">
    <source>
        <dbReference type="EMBL" id="SET52963.1"/>
    </source>
</evidence>
<dbReference type="InterPro" id="IPR047111">
    <property type="entry name" value="YbaP-like"/>
</dbReference>
<reference evidence="2 3" key="1">
    <citation type="submission" date="2016-10" db="EMBL/GenBank/DDBJ databases">
        <authorList>
            <person name="de Groot N.N."/>
        </authorList>
    </citation>
    <scope>NUCLEOTIDE SEQUENCE [LARGE SCALE GENOMIC DNA]</scope>
    <source>
        <strain evidence="2 3">DSM 17862</strain>
    </source>
</reference>
<protein>
    <recommendedName>
        <fullName evidence="4">TraB family protein</fullName>
    </recommendedName>
</protein>
<dbReference type="AlphaFoldDB" id="A0A1I0F4G3"/>
<proteinExistence type="predicted"/>
<dbReference type="InterPro" id="IPR002816">
    <property type="entry name" value="TraB/PrgY/GumN_fam"/>
</dbReference>
<keyword evidence="1" id="KW-0732">Signal</keyword>
<dbReference type="PANTHER" id="PTHR40590">
    <property type="entry name" value="CYTOPLASMIC PROTEIN-RELATED"/>
    <property type="match status" value="1"/>
</dbReference>
<dbReference type="CDD" id="cd14789">
    <property type="entry name" value="Tiki"/>
    <property type="match status" value="1"/>
</dbReference>
<dbReference type="STRING" id="364199.SAMN04489858_10681"/>
<organism evidence="2 3">
    <name type="scientific">Paracoccus homiensis</name>
    <dbReference type="NCBI Taxonomy" id="364199"/>
    <lineage>
        <taxon>Bacteria</taxon>
        <taxon>Pseudomonadati</taxon>
        <taxon>Pseudomonadota</taxon>
        <taxon>Alphaproteobacteria</taxon>
        <taxon>Rhodobacterales</taxon>
        <taxon>Paracoccaceae</taxon>
        <taxon>Paracoccus</taxon>
    </lineage>
</organism>
<dbReference type="Proteomes" id="UP000199180">
    <property type="component" value="Unassembled WGS sequence"/>
</dbReference>
<evidence type="ECO:0000256" key="1">
    <source>
        <dbReference type="SAM" id="SignalP"/>
    </source>
</evidence>
<evidence type="ECO:0008006" key="4">
    <source>
        <dbReference type="Google" id="ProtNLM"/>
    </source>
</evidence>
<accession>A0A1I0F4G3</accession>
<gene>
    <name evidence="2" type="ORF">SAMN04489858_10681</name>
</gene>
<sequence>MKGLKYMRNILALLVGCLAGAAVGTAAVGQCVGTNLIEALPQDNRARIEAAVADVPYHRGLLWQASRGDAVITLVGTYHFADPRHQRMMDRLEDILSDAQALYVEAGPEEEARLTRALSDDPTLMVATEGPTLPERLSAEEWQTLSNAMADRGTPSVMTAKLRPWYVALMLGVSPCMLNAAQAGDMAGGLDHLLTDRAGELGVPVRALEPWDTVFTLFADLTPEQELDMIRASLTAASHADDYAVTLTDAYFGGDVWTIWEFGRFDAYQNSGLSKEAVDQQMEFAQTQLMDQRNESWIAPLEQGADRAAQAGKGIVAGFGALHLPGDRGVLRLLEDRGWQIRRLDG</sequence>
<evidence type="ECO:0000313" key="3">
    <source>
        <dbReference type="Proteomes" id="UP000199180"/>
    </source>
</evidence>
<keyword evidence="3" id="KW-1185">Reference proteome</keyword>